<dbReference type="InterPro" id="IPR023214">
    <property type="entry name" value="HAD_sf"/>
</dbReference>
<protein>
    <submittedName>
        <fullName evidence="2">HAD-like protein</fullName>
    </submittedName>
</protein>
<dbReference type="PANTHER" id="PTHR43316:SF9">
    <property type="entry name" value="ACID DEHALOGENASE, PUTATIVE (AFU_ORTHOLOGUE AFUA_6G14460)-RELATED"/>
    <property type="match status" value="1"/>
</dbReference>
<dbReference type="OrthoDB" id="444127at2759"/>
<keyword evidence="1" id="KW-0378">Hydrolase</keyword>
<name>A0A6A5WL95_9PLEO</name>
<evidence type="ECO:0000313" key="3">
    <source>
        <dbReference type="Proteomes" id="UP000799779"/>
    </source>
</evidence>
<dbReference type="Pfam" id="PF00702">
    <property type="entry name" value="Hydrolase"/>
    <property type="match status" value="1"/>
</dbReference>
<dbReference type="NCBIfam" id="TIGR01493">
    <property type="entry name" value="HAD-SF-IA-v2"/>
    <property type="match status" value="1"/>
</dbReference>
<evidence type="ECO:0000256" key="1">
    <source>
        <dbReference type="ARBA" id="ARBA00022801"/>
    </source>
</evidence>
<sequence length="243" mass="27396">MSTLTSFKLLSFDVYGTLIDWETGIWLALQPLLQCTPSTSSLTKEQVLHAFHDLENVKTPGALYSEVLASVHPRLAEKLGCAGPTPEQSRQFGESVGMWPAFPDTVDALQRLSKFYKLVPLSNVDNKSIAQTNAQALAAVTFDAVLTAEDIGTWKPDRRNFEYLFEQVEERFGIQKRDILHTAVSQFHDHHPMHKFFPEQKTAWIVRPGAIMEVEGEKKWDWKFDTMGEMAEAVEREAAGGKV</sequence>
<dbReference type="AlphaFoldDB" id="A0A6A5WL95"/>
<dbReference type="EMBL" id="ML977582">
    <property type="protein sequence ID" value="KAF2001539.1"/>
    <property type="molecule type" value="Genomic_DNA"/>
</dbReference>
<reference evidence="2" key="1">
    <citation type="journal article" date="2020" name="Stud. Mycol.">
        <title>101 Dothideomycetes genomes: a test case for predicting lifestyles and emergence of pathogens.</title>
        <authorList>
            <person name="Haridas S."/>
            <person name="Albert R."/>
            <person name="Binder M."/>
            <person name="Bloem J."/>
            <person name="Labutti K."/>
            <person name="Salamov A."/>
            <person name="Andreopoulos B."/>
            <person name="Baker S."/>
            <person name="Barry K."/>
            <person name="Bills G."/>
            <person name="Bluhm B."/>
            <person name="Cannon C."/>
            <person name="Castanera R."/>
            <person name="Culley D."/>
            <person name="Daum C."/>
            <person name="Ezra D."/>
            <person name="Gonzalez J."/>
            <person name="Henrissat B."/>
            <person name="Kuo A."/>
            <person name="Liang C."/>
            <person name="Lipzen A."/>
            <person name="Lutzoni F."/>
            <person name="Magnuson J."/>
            <person name="Mondo S."/>
            <person name="Nolan M."/>
            <person name="Ohm R."/>
            <person name="Pangilinan J."/>
            <person name="Park H.-J."/>
            <person name="Ramirez L."/>
            <person name="Alfaro M."/>
            <person name="Sun H."/>
            <person name="Tritt A."/>
            <person name="Yoshinaga Y."/>
            <person name="Zwiers L.-H."/>
            <person name="Turgeon B."/>
            <person name="Goodwin S."/>
            <person name="Spatafora J."/>
            <person name="Crous P."/>
            <person name="Grigoriev I."/>
        </authorList>
    </citation>
    <scope>NUCLEOTIDE SEQUENCE</scope>
    <source>
        <strain evidence="2">CBS 123094</strain>
    </source>
</reference>
<dbReference type="PANTHER" id="PTHR43316">
    <property type="entry name" value="HYDROLASE, HALOACID DELAHOGENASE-RELATED"/>
    <property type="match status" value="1"/>
</dbReference>
<dbReference type="Gene3D" id="1.10.150.750">
    <property type="match status" value="1"/>
</dbReference>
<dbReference type="GO" id="GO:0016791">
    <property type="term" value="F:phosphatase activity"/>
    <property type="evidence" value="ECO:0007669"/>
    <property type="project" value="UniProtKB-ARBA"/>
</dbReference>
<dbReference type="InterPro" id="IPR036412">
    <property type="entry name" value="HAD-like_sf"/>
</dbReference>
<keyword evidence="3" id="KW-1185">Reference proteome</keyword>
<dbReference type="Gene3D" id="3.40.50.1000">
    <property type="entry name" value="HAD superfamily/HAD-like"/>
    <property type="match status" value="1"/>
</dbReference>
<organism evidence="2 3">
    <name type="scientific">Amniculicola lignicola CBS 123094</name>
    <dbReference type="NCBI Taxonomy" id="1392246"/>
    <lineage>
        <taxon>Eukaryota</taxon>
        <taxon>Fungi</taxon>
        <taxon>Dikarya</taxon>
        <taxon>Ascomycota</taxon>
        <taxon>Pezizomycotina</taxon>
        <taxon>Dothideomycetes</taxon>
        <taxon>Pleosporomycetidae</taxon>
        <taxon>Pleosporales</taxon>
        <taxon>Amniculicolaceae</taxon>
        <taxon>Amniculicola</taxon>
    </lineage>
</organism>
<dbReference type="InterPro" id="IPR051540">
    <property type="entry name" value="S-2-haloacid_dehalogenase"/>
</dbReference>
<dbReference type="Proteomes" id="UP000799779">
    <property type="component" value="Unassembled WGS sequence"/>
</dbReference>
<gene>
    <name evidence="2" type="ORF">P154DRAFT_521607</name>
</gene>
<dbReference type="InterPro" id="IPR006439">
    <property type="entry name" value="HAD-SF_hydro_IA"/>
</dbReference>
<dbReference type="SUPFAM" id="SSF56784">
    <property type="entry name" value="HAD-like"/>
    <property type="match status" value="1"/>
</dbReference>
<evidence type="ECO:0000313" key="2">
    <source>
        <dbReference type="EMBL" id="KAF2001539.1"/>
    </source>
</evidence>
<accession>A0A6A5WL95</accession>
<proteinExistence type="predicted"/>